<organism evidence="2 3">
    <name type="scientific">Alterirhizorhabdus solaris</name>
    <dbReference type="NCBI Taxonomy" id="2529389"/>
    <lineage>
        <taxon>Bacteria</taxon>
        <taxon>Pseudomonadati</taxon>
        <taxon>Pseudomonadota</taxon>
        <taxon>Alphaproteobacteria</taxon>
        <taxon>Sphingomonadales</taxon>
        <taxon>Rhizorhabdaceae</taxon>
        <taxon>Alterirhizorhabdus</taxon>
    </lineage>
</organism>
<protein>
    <submittedName>
        <fullName evidence="2">DUF3618 domain-containing protein</fullName>
    </submittedName>
</protein>
<sequence length="337" mass="35127">MSETTETDQIERDLARTRARMDNRLDELQDRLSPGQLVNDAFAYFKGGDGADFTQDVLGKLKANPLPAALTGIGLAWLMVSNARTSQTPARVTREPDLATRLRTAEAGVMRQQDEHPDAYSGRIDDARGKVLGIARDASDTASTYGQRIKDAMASAAQSVRETAHDLSASASHGATRLSDNAQRGGVAVQEGMESMAQSTRETLASATSNPIVLGAIAAVVGMVAGSLIPTSDEEERALGATADKLRTAGRDLAQDVVDRGARVASEAIGAVKDSAQAHGLSGDRPIGEMVADLKSGALAGAVKEVAGEAVSAGRDSVHTHFSSGSDADISTSRTNV</sequence>
<proteinExistence type="predicted"/>
<accession>A0A558RAP8</accession>
<keyword evidence="3" id="KW-1185">Reference proteome</keyword>
<evidence type="ECO:0000313" key="2">
    <source>
        <dbReference type="EMBL" id="TVV76466.1"/>
    </source>
</evidence>
<dbReference type="AlphaFoldDB" id="A0A558RAP8"/>
<evidence type="ECO:0000256" key="1">
    <source>
        <dbReference type="SAM" id="MobiDB-lite"/>
    </source>
</evidence>
<dbReference type="InterPro" id="IPR022062">
    <property type="entry name" value="DUF3618"/>
</dbReference>
<dbReference type="OrthoDB" id="7471221at2"/>
<gene>
    <name evidence="2" type="ORF">FOY91_04395</name>
</gene>
<comment type="caution">
    <text evidence="2">The sequence shown here is derived from an EMBL/GenBank/DDBJ whole genome shotgun (WGS) entry which is preliminary data.</text>
</comment>
<name>A0A558RAP8_9SPHN</name>
<feature type="compositionally biased region" description="Polar residues" evidence="1">
    <location>
        <begin position="169"/>
        <end position="182"/>
    </location>
</feature>
<feature type="region of interest" description="Disordered" evidence="1">
    <location>
        <begin position="313"/>
        <end position="337"/>
    </location>
</feature>
<feature type="compositionally biased region" description="Polar residues" evidence="1">
    <location>
        <begin position="320"/>
        <end position="337"/>
    </location>
</feature>
<evidence type="ECO:0000313" key="3">
    <source>
        <dbReference type="Proteomes" id="UP000318681"/>
    </source>
</evidence>
<dbReference type="Pfam" id="PF12277">
    <property type="entry name" value="DUF3618"/>
    <property type="match status" value="1"/>
</dbReference>
<feature type="region of interest" description="Disordered" evidence="1">
    <location>
        <begin position="161"/>
        <end position="182"/>
    </location>
</feature>
<dbReference type="RefSeq" id="WP_145148524.1">
    <property type="nucleotide sequence ID" value="NZ_VNIM01000010.1"/>
</dbReference>
<reference evidence="2 3" key="1">
    <citation type="submission" date="2019-07" db="EMBL/GenBank/DDBJ databases">
        <title>Sphingomonas solaris sp. nov., isolated from a solar panel from Boston, Massachusetts.</title>
        <authorList>
            <person name="Tanner K."/>
            <person name="Pascual J."/>
            <person name="Mancuso C."/>
            <person name="Pereto J."/>
            <person name="Khalil A."/>
            <person name="Vilanova C."/>
        </authorList>
    </citation>
    <scope>NUCLEOTIDE SEQUENCE [LARGE SCALE GENOMIC DNA]</scope>
    <source>
        <strain evidence="2 3">R4DWN</strain>
    </source>
</reference>
<dbReference type="EMBL" id="VNIM01000010">
    <property type="protein sequence ID" value="TVV76466.1"/>
    <property type="molecule type" value="Genomic_DNA"/>
</dbReference>
<dbReference type="Proteomes" id="UP000318681">
    <property type="component" value="Unassembled WGS sequence"/>
</dbReference>